<comment type="caution">
    <text evidence="1">The sequence shown here is derived from an EMBL/GenBank/DDBJ whole genome shotgun (WGS) entry which is preliminary data.</text>
</comment>
<keyword evidence="2" id="KW-1185">Reference proteome</keyword>
<proteinExistence type="predicted"/>
<gene>
    <name evidence="1" type="primary">lptE</name>
    <name evidence="1" type="ORF">ACFOOQ_06450</name>
</gene>
<dbReference type="RefSeq" id="WP_379723241.1">
    <property type="nucleotide sequence ID" value="NZ_JBHRYJ010000001.1"/>
</dbReference>
<accession>A0ABV7VCF4</accession>
<evidence type="ECO:0000313" key="1">
    <source>
        <dbReference type="EMBL" id="MFC3675174.1"/>
    </source>
</evidence>
<reference evidence="2" key="1">
    <citation type="journal article" date="2019" name="Int. J. Syst. Evol. Microbiol.">
        <title>The Global Catalogue of Microorganisms (GCM) 10K type strain sequencing project: providing services to taxonomists for standard genome sequencing and annotation.</title>
        <authorList>
            <consortium name="The Broad Institute Genomics Platform"/>
            <consortium name="The Broad Institute Genome Sequencing Center for Infectious Disease"/>
            <person name="Wu L."/>
            <person name="Ma J."/>
        </authorList>
    </citation>
    <scope>NUCLEOTIDE SEQUENCE [LARGE SCALE GENOMIC DNA]</scope>
    <source>
        <strain evidence="2">KCTC 42182</strain>
    </source>
</reference>
<name>A0ABV7VCF4_9PROT</name>
<dbReference type="InterPro" id="IPR007485">
    <property type="entry name" value="LPS_assembly_LptE"/>
</dbReference>
<dbReference type="Gene3D" id="3.30.160.150">
    <property type="entry name" value="Lipoprotein like domain"/>
    <property type="match status" value="1"/>
</dbReference>
<organism evidence="1 2">
    <name type="scientific">Ferrovibrio xuzhouensis</name>
    <dbReference type="NCBI Taxonomy" id="1576914"/>
    <lineage>
        <taxon>Bacteria</taxon>
        <taxon>Pseudomonadati</taxon>
        <taxon>Pseudomonadota</taxon>
        <taxon>Alphaproteobacteria</taxon>
        <taxon>Rhodospirillales</taxon>
        <taxon>Rhodospirillaceae</taxon>
        <taxon>Ferrovibrio</taxon>
    </lineage>
</organism>
<evidence type="ECO:0000313" key="2">
    <source>
        <dbReference type="Proteomes" id="UP001595711"/>
    </source>
</evidence>
<dbReference type="Pfam" id="PF04390">
    <property type="entry name" value="LptE"/>
    <property type="match status" value="1"/>
</dbReference>
<dbReference type="Proteomes" id="UP001595711">
    <property type="component" value="Unassembled WGS sequence"/>
</dbReference>
<sequence>MLAAALAGCGFRPMYKESAAGGTTVAEFSDVMIAQPEDRRDQLLRNDLLDLLTPLGSPSRPRYLLAYKITESISAVFTTRSEEVTRNNLIVTVSYTLRDYESGRSLYNISISSYSSYNLTIADYSNLISEKNARERALQDSAEQLRLRLGNYFGKYSKEKAAGEAAGTGR</sequence>
<dbReference type="EMBL" id="JBHRYJ010000001">
    <property type="protein sequence ID" value="MFC3675174.1"/>
    <property type="molecule type" value="Genomic_DNA"/>
</dbReference>
<keyword evidence="1" id="KW-0449">Lipoprotein</keyword>
<protein>
    <submittedName>
        <fullName evidence="1">LPS assembly lipoprotein LptE</fullName>
    </submittedName>
</protein>